<gene>
    <name evidence="2" type="ORF">FEM03_16910</name>
</gene>
<dbReference type="Pfam" id="PF03473">
    <property type="entry name" value="MOSC"/>
    <property type="match status" value="1"/>
</dbReference>
<dbReference type="InterPro" id="IPR005302">
    <property type="entry name" value="MoCF_Sase_C"/>
</dbReference>
<evidence type="ECO:0000313" key="3">
    <source>
        <dbReference type="Proteomes" id="UP000306196"/>
    </source>
</evidence>
<dbReference type="RefSeq" id="WP_138087465.1">
    <property type="nucleotide sequence ID" value="NZ_VAUV01000012.1"/>
</dbReference>
<dbReference type="Gene3D" id="2.40.33.20">
    <property type="entry name" value="PK beta-barrel domain-like"/>
    <property type="match status" value="1"/>
</dbReference>
<dbReference type="PANTHER" id="PTHR36930">
    <property type="entry name" value="METAL-SULFUR CLUSTER BIOSYNTHESIS PROTEINS YUAD-RELATED"/>
    <property type="match status" value="1"/>
</dbReference>
<dbReference type="AlphaFoldDB" id="A0A5R8KBK3"/>
<dbReference type="InterPro" id="IPR052716">
    <property type="entry name" value="MOSC_domain"/>
</dbReference>
<protein>
    <submittedName>
        <fullName evidence="2">Molybdenum cofactor biosysynthesis protein</fullName>
    </submittedName>
</protein>
<dbReference type="Proteomes" id="UP000306196">
    <property type="component" value="Unassembled WGS sequence"/>
</dbReference>
<keyword evidence="3" id="KW-1185">Reference proteome</keyword>
<dbReference type="PANTHER" id="PTHR36930:SF1">
    <property type="entry name" value="MOSC DOMAIN-CONTAINING PROTEIN"/>
    <property type="match status" value="1"/>
</dbReference>
<sequence length="152" mass="17310">MTIEHLYISPAHNYFGHHGQPAGDTPMVEVDQIELIAGKGIIGDRFFDYKENYKGQVTFFSMETYERLCHQFSIHDHPPSVFRRNILVRGIDLNHLIGREFDVQGITFQGTEEAKPCYWMNQAFADGTESALRGHGGLRARILTDGVLRSKI</sequence>
<dbReference type="OrthoDB" id="192945at2"/>
<comment type="caution">
    <text evidence="2">The sequence shown here is derived from an EMBL/GenBank/DDBJ whole genome shotgun (WGS) entry which is preliminary data.</text>
</comment>
<reference evidence="2 3" key="1">
    <citation type="submission" date="2019-05" db="EMBL/GenBank/DDBJ databases">
        <title>Verrucobacter flavum gen. nov., sp. nov. a new member of the family Verrucomicrobiaceae.</title>
        <authorList>
            <person name="Szuroczki S."/>
            <person name="Abbaszade G."/>
            <person name="Szabo A."/>
            <person name="Felfoldi T."/>
            <person name="Schumann P."/>
            <person name="Boka K."/>
            <person name="Keki Z."/>
            <person name="Toumi M."/>
            <person name="Toth E."/>
        </authorList>
    </citation>
    <scope>NUCLEOTIDE SEQUENCE [LARGE SCALE GENOMIC DNA]</scope>
    <source>
        <strain evidence="2 3">MG-N-17</strain>
    </source>
</reference>
<dbReference type="PROSITE" id="PS51340">
    <property type="entry name" value="MOSC"/>
    <property type="match status" value="1"/>
</dbReference>
<accession>A0A5R8KBK3</accession>
<name>A0A5R8KBK3_9BACT</name>
<dbReference type="SUPFAM" id="SSF50800">
    <property type="entry name" value="PK beta-barrel domain-like"/>
    <property type="match status" value="1"/>
</dbReference>
<organism evidence="2 3">
    <name type="scientific">Phragmitibacter flavus</name>
    <dbReference type="NCBI Taxonomy" id="2576071"/>
    <lineage>
        <taxon>Bacteria</taxon>
        <taxon>Pseudomonadati</taxon>
        <taxon>Verrucomicrobiota</taxon>
        <taxon>Verrucomicrobiia</taxon>
        <taxon>Verrucomicrobiales</taxon>
        <taxon>Verrucomicrobiaceae</taxon>
        <taxon>Phragmitibacter</taxon>
    </lineage>
</organism>
<evidence type="ECO:0000259" key="1">
    <source>
        <dbReference type="PROSITE" id="PS51340"/>
    </source>
</evidence>
<dbReference type="GO" id="GO:0030151">
    <property type="term" value="F:molybdenum ion binding"/>
    <property type="evidence" value="ECO:0007669"/>
    <property type="project" value="InterPro"/>
</dbReference>
<evidence type="ECO:0000313" key="2">
    <source>
        <dbReference type="EMBL" id="TLD69637.1"/>
    </source>
</evidence>
<dbReference type="EMBL" id="VAUV01000012">
    <property type="protein sequence ID" value="TLD69637.1"/>
    <property type="molecule type" value="Genomic_DNA"/>
</dbReference>
<dbReference type="GO" id="GO:0003824">
    <property type="term" value="F:catalytic activity"/>
    <property type="evidence" value="ECO:0007669"/>
    <property type="project" value="InterPro"/>
</dbReference>
<dbReference type="GO" id="GO:0030170">
    <property type="term" value="F:pyridoxal phosphate binding"/>
    <property type="evidence" value="ECO:0007669"/>
    <property type="project" value="InterPro"/>
</dbReference>
<dbReference type="InterPro" id="IPR011037">
    <property type="entry name" value="Pyrv_Knase-like_insert_dom_sf"/>
</dbReference>
<feature type="domain" description="MOSC" evidence="1">
    <location>
        <begin position="28"/>
        <end position="152"/>
    </location>
</feature>
<proteinExistence type="predicted"/>